<dbReference type="SUPFAM" id="SSF51735">
    <property type="entry name" value="NAD(P)-binding Rossmann-fold domains"/>
    <property type="match status" value="1"/>
</dbReference>
<dbReference type="AlphaFoldDB" id="A0A162CTG2"/>
<sequence>MLPKHSFLENKVAVITGGSGVLCQEMAKELARQGMKVAILNRTLEKGEAVAAEIKEAGGEALAIACNVLDEENVKEAKEQVIKQFGEVDLLINGAGGNHPDAITDHETFPKGSLKDQELKSFFDLTVAGFDSVFRLNLLGTVIPTQIFAEAMLETEGATVINISSMSAPSPMTKVPAYSAAKAGIDNFTKWLAVYFAEAGIRINAIAPGFFLTEQNRRLLTNEDGSLTERASKIITHTPQNRFGKPEDLLGTLLWLADESTSSFVTGITVPVDGGFMAYSGV</sequence>
<dbReference type="InterPro" id="IPR020904">
    <property type="entry name" value="Sc_DH/Rdtase_CS"/>
</dbReference>
<dbReference type="PANTHER" id="PTHR42760:SF115">
    <property type="entry name" value="3-OXOACYL-[ACYL-CARRIER-PROTEIN] REDUCTASE FABG"/>
    <property type="match status" value="1"/>
</dbReference>
<dbReference type="InterPro" id="IPR036291">
    <property type="entry name" value="NAD(P)-bd_dom_sf"/>
</dbReference>
<dbReference type="RefSeq" id="WP_061950054.1">
    <property type="nucleotide sequence ID" value="NZ_LTAO01000038.1"/>
</dbReference>
<protein>
    <submittedName>
        <fullName evidence="4">D-mannonate oxidoreductase</fullName>
    </submittedName>
</protein>
<dbReference type="Proteomes" id="UP000075806">
    <property type="component" value="Unassembled WGS sequence"/>
</dbReference>
<evidence type="ECO:0000256" key="2">
    <source>
        <dbReference type="ARBA" id="ARBA00023002"/>
    </source>
</evidence>
<proteinExistence type="inferred from homology"/>
<comment type="similarity">
    <text evidence="1 3">Belongs to the short-chain dehydrogenases/reductases (SDR) family.</text>
</comment>
<dbReference type="CDD" id="cd08935">
    <property type="entry name" value="mannonate_red_SDR_c"/>
    <property type="match status" value="1"/>
</dbReference>
<dbReference type="PANTHER" id="PTHR42760">
    <property type="entry name" value="SHORT-CHAIN DEHYDROGENASES/REDUCTASES FAMILY MEMBER"/>
    <property type="match status" value="1"/>
</dbReference>
<dbReference type="Pfam" id="PF00106">
    <property type="entry name" value="adh_short"/>
    <property type="match status" value="1"/>
</dbReference>
<dbReference type="Gene3D" id="3.40.50.720">
    <property type="entry name" value="NAD(P)-binding Rossmann-like Domain"/>
    <property type="match status" value="1"/>
</dbReference>
<comment type="caution">
    <text evidence="4">The sequence shown here is derived from an EMBL/GenBank/DDBJ whole genome shotgun (WGS) entry which is preliminary data.</text>
</comment>
<evidence type="ECO:0000256" key="1">
    <source>
        <dbReference type="ARBA" id="ARBA00006484"/>
    </source>
</evidence>
<reference evidence="4" key="1">
    <citation type="submission" date="2016-02" db="EMBL/GenBank/DDBJ databases">
        <title>Genome sequence of Bacillus trypoxylicola KCTC 13244(T).</title>
        <authorList>
            <person name="Jeong H."/>
            <person name="Park S.-H."/>
            <person name="Choi S.-K."/>
        </authorList>
    </citation>
    <scope>NUCLEOTIDE SEQUENCE [LARGE SCALE GENOMIC DNA]</scope>
    <source>
        <strain evidence="4">KCTC 13244</strain>
    </source>
</reference>
<dbReference type="STRING" id="519424.AZF04_12280"/>
<dbReference type="OrthoDB" id="9803333at2"/>
<name>A0A162CTG2_9BACI</name>
<dbReference type="GO" id="GO:0016616">
    <property type="term" value="F:oxidoreductase activity, acting on the CH-OH group of donors, NAD or NADP as acceptor"/>
    <property type="evidence" value="ECO:0007669"/>
    <property type="project" value="TreeGrafter"/>
</dbReference>
<evidence type="ECO:0000313" key="4">
    <source>
        <dbReference type="EMBL" id="KYG26583.1"/>
    </source>
</evidence>
<dbReference type="PRINTS" id="PR00080">
    <property type="entry name" value="SDRFAMILY"/>
</dbReference>
<keyword evidence="5" id="KW-1185">Reference proteome</keyword>
<evidence type="ECO:0000256" key="3">
    <source>
        <dbReference type="RuleBase" id="RU000363"/>
    </source>
</evidence>
<accession>A0A162CTG2</accession>
<dbReference type="PRINTS" id="PR00081">
    <property type="entry name" value="GDHRDH"/>
</dbReference>
<gene>
    <name evidence="4" type="ORF">AZF04_12280</name>
</gene>
<dbReference type="NCBIfam" id="NF006132">
    <property type="entry name" value="PRK08277.1"/>
    <property type="match status" value="1"/>
</dbReference>
<dbReference type="PROSITE" id="PS00061">
    <property type="entry name" value="ADH_SHORT"/>
    <property type="match status" value="1"/>
</dbReference>
<evidence type="ECO:0000313" key="5">
    <source>
        <dbReference type="Proteomes" id="UP000075806"/>
    </source>
</evidence>
<dbReference type="GO" id="GO:0005975">
    <property type="term" value="P:carbohydrate metabolic process"/>
    <property type="evidence" value="ECO:0007669"/>
    <property type="project" value="UniProtKB-ARBA"/>
</dbReference>
<organism evidence="4 5">
    <name type="scientific">Alkalihalobacillus trypoxylicola</name>
    <dbReference type="NCBI Taxonomy" id="519424"/>
    <lineage>
        <taxon>Bacteria</taxon>
        <taxon>Bacillati</taxon>
        <taxon>Bacillota</taxon>
        <taxon>Bacilli</taxon>
        <taxon>Bacillales</taxon>
        <taxon>Bacillaceae</taxon>
        <taxon>Alkalihalobacillus</taxon>
    </lineage>
</organism>
<dbReference type="InterPro" id="IPR002347">
    <property type="entry name" value="SDR_fam"/>
</dbReference>
<keyword evidence="2" id="KW-0560">Oxidoreductase</keyword>
<dbReference type="EMBL" id="LTAO01000038">
    <property type="protein sequence ID" value="KYG26583.1"/>
    <property type="molecule type" value="Genomic_DNA"/>
</dbReference>
<dbReference type="FunFam" id="3.40.50.720:FF:000240">
    <property type="entry name" value="SDR family oxidoreductase"/>
    <property type="match status" value="1"/>
</dbReference>